<dbReference type="Proteomes" id="UP000177062">
    <property type="component" value="Unassembled WGS sequence"/>
</dbReference>
<dbReference type="AlphaFoldDB" id="A0A1G1YWS3"/>
<reference evidence="3 4" key="1">
    <citation type="journal article" date="2016" name="Nat. Commun.">
        <title>Thousands of microbial genomes shed light on interconnected biogeochemical processes in an aquifer system.</title>
        <authorList>
            <person name="Anantharaman K."/>
            <person name="Brown C.T."/>
            <person name="Hug L.A."/>
            <person name="Sharon I."/>
            <person name="Castelle C.J."/>
            <person name="Probst A.J."/>
            <person name="Thomas B.C."/>
            <person name="Singh A."/>
            <person name="Wilkins M.J."/>
            <person name="Karaoz U."/>
            <person name="Brodie E.L."/>
            <person name="Williams K.H."/>
            <person name="Hubbard S.S."/>
            <person name="Banfield J.F."/>
        </authorList>
    </citation>
    <scope>NUCLEOTIDE SEQUENCE [LARGE SCALE GENOMIC DNA]</scope>
</reference>
<evidence type="ECO:0000256" key="1">
    <source>
        <dbReference type="SAM" id="MobiDB-lite"/>
    </source>
</evidence>
<proteinExistence type="predicted"/>
<feature type="transmembrane region" description="Helical" evidence="2">
    <location>
        <begin position="21"/>
        <end position="46"/>
    </location>
</feature>
<feature type="compositionally biased region" description="Low complexity" evidence="1">
    <location>
        <begin position="206"/>
        <end position="225"/>
    </location>
</feature>
<accession>A0A1G1YWS3</accession>
<comment type="caution">
    <text evidence="3">The sequence shown here is derived from an EMBL/GenBank/DDBJ whole genome shotgun (WGS) entry which is preliminary data.</text>
</comment>
<protein>
    <submittedName>
        <fullName evidence="3">Uncharacterized protein</fullName>
    </submittedName>
</protein>
<feature type="region of interest" description="Disordered" evidence="1">
    <location>
        <begin position="204"/>
        <end position="225"/>
    </location>
</feature>
<organism evidence="3 4">
    <name type="scientific">Candidatus Colwellbacteria bacterium RBG_13_48_8</name>
    <dbReference type="NCBI Taxonomy" id="1797685"/>
    <lineage>
        <taxon>Bacteria</taxon>
        <taxon>Candidatus Colwelliibacteriota</taxon>
    </lineage>
</organism>
<keyword evidence="2" id="KW-0812">Transmembrane</keyword>
<keyword evidence="2" id="KW-0472">Membrane</keyword>
<name>A0A1G1YWS3_9BACT</name>
<gene>
    <name evidence="3" type="ORF">A2Y84_01675</name>
</gene>
<evidence type="ECO:0000313" key="3">
    <source>
        <dbReference type="EMBL" id="OGY56831.1"/>
    </source>
</evidence>
<evidence type="ECO:0000313" key="4">
    <source>
        <dbReference type="Proteomes" id="UP000177062"/>
    </source>
</evidence>
<dbReference type="EMBL" id="MHIT01000016">
    <property type="protein sequence ID" value="OGY56831.1"/>
    <property type="molecule type" value="Genomic_DNA"/>
</dbReference>
<keyword evidence="2" id="KW-1133">Transmembrane helix</keyword>
<sequence length="341" mass="36491">MVWSEKRVVIDEMRSQEGQSLAEIIVAVAIGAAILGSAATALIIMVRSGADAAKLQKGYDLAQKTIDNTRSFAEADWVSFYNLSPDSATSTFHLYTGGQTGGSSVLYASSTATSTTIDGTVYTYWFSAENVNRDSDTGAIVDSPAGIEDPSTQKVTAHVSWAVGTQIKEITVIQYLTRMRSFVTAFTDWSGGAYPAGGPITRPDNTYSSSSGTISTSTTGSITVTGESAPEYEGVVESRTFDTGFASGTTINSITWQGTKTGDNSVMFRIASSNSSTSTWDFKGDDGTSNSYYGPVIPNQPIPVKGIYHNNHRYFRYRIYLSKGGETVGPVVEAVTINWSL</sequence>
<evidence type="ECO:0000256" key="2">
    <source>
        <dbReference type="SAM" id="Phobius"/>
    </source>
</evidence>